<dbReference type="GO" id="GO:0005829">
    <property type="term" value="C:cytosol"/>
    <property type="evidence" value="ECO:0007669"/>
    <property type="project" value="TreeGrafter"/>
</dbReference>
<dbReference type="PANTHER" id="PTHR46797:SF1">
    <property type="entry name" value="METHYLPHOSPHONATE SYNTHASE"/>
    <property type="match status" value="1"/>
</dbReference>
<dbReference type="Proteomes" id="UP000440513">
    <property type="component" value="Unassembled WGS sequence"/>
</dbReference>
<dbReference type="SMART" id="SM00530">
    <property type="entry name" value="HTH_XRE"/>
    <property type="match status" value="1"/>
</dbReference>
<sequence>MIKNSNTIGQNIKTLRDVLNKSQKDFAKETNISTPTLSSYENNATLPSLDFLLYLKNKYNISIDTFTSELLSADEIQQEMAAVPSFFIPSNIKKYLGTYILYYYTTSTQDSKNCIIPAQALRMGLLTLYSKSSNIVDALACFNLDSTMLENIYNSITQSNNIYKGTQEIQLIHKTYAQTSKTNYYKGNVTFSPDNIFISLNHNYRDCSLIILKNPNSEQSTYIGGIGTMNSVSKGFNLDPCIQCVALSRYPLTISLDEIARELQFNHINLNMYNETLELINAFKNLYTKASLTSVPFSDEQKTYLIQSLLEKFVDETVTSNLFRIKKVSSDKDDDWYHLIKRCSKKG</sequence>
<organism evidence="3 4">
    <name type="scientific">Oliverpabstia intestinalis</name>
    <dbReference type="NCBI Taxonomy" id="2606633"/>
    <lineage>
        <taxon>Bacteria</taxon>
        <taxon>Bacillati</taxon>
        <taxon>Bacillota</taxon>
        <taxon>Clostridia</taxon>
        <taxon>Lachnospirales</taxon>
        <taxon>Lachnospiraceae</taxon>
        <taxon>Oliverpabstia</taxon>
    </lineage>
</organism>
<dbReference type="InterPro" id="IPR010982">
    <property type="entry name" value="Lambda_DNA-bd_dom_sf"/>
</dbReference>
<keyword evidence="4" id="KW-1185">Reference proteome</keyword>
<proteinExistence type="predicted"/>
<accession>A0A7X2P5H3</accession>
<reference evidence="3 4" key="1">
    <citation type="submission" date="2019-08" db="EMBL/GenBank/DDBJ databases">
        <title>In-depth cultivation of the pig gut microbiome towards novel bacterial diversity and tailored functional studies.</title>
        <authorList>
            <person name="Wylensek D."/>
            <person name="Hitch T.C.A."/>
            <person name="Clavel T."/>
        </authorList>
    </citation>
    <scope>NUCLEOTIDE SEQUENCE [LARGE SCALE GENOMIC DNA]</scope>
    <source>
        <strain evidence="3 4">BSM-380-WT-5A</strain>
    </source>
</reference>
<name>A0A7X2P5H3_9FIRM</name>
<dbReference type="Pfam" id="PF01381">
    <property type="entry name" value="HTH_3"/>
    <property type="match status" value="1"/>
</dbReference>
<evidence type="ECO:0000259" key="2">
    <source>
        <dbReference type="PROSITE" id="PS50943"/>
    </source>
</evidence>
<dbReference type="SUPFAM" id="SSF47413">
    <property type="entry name" value="lambda repressor-like DNA-binding domains"/>
    <property type="match status" value="1"/>
</dbReference>
<dbReference type="GO" id="GO:0003700">
    <property type="term" value="F:DNA-binding transcription factor activity"/>
    <property type="evidence" value="ECO:0007669"/>
    <property type="project" value="TreeGrafter"/>
</dbReference>
<dbReference type="PROSITE" id="PS50943">
    <property type="entry name" value="HTH_CROC1"/>
    <property type="match status" value="1"/>
</dbReference>
<dbReference type="Gene3D" id="1.10.260.40">
    <property type="entry name" value="lambda repressor-like DNA-binding domains"/>
    <property type="match status" value="1"/>
</dbReference>
<dbReference type="CDD" id="cd00093">
    <property type="entry name" value="HTH_XRE"/>
    <property type="match status" value="1"/>
</dbReference>
<dbReference type="GO" id="GO:0003677">
    <property type="term" value="F:DNA binding"/>
    <property type="evidence" value="ECO:0007669"/>
    <property type="project" value="UniProtKB-KW"/>
</dbReference>
<dbReference type="InterPro" id="IPR050807">
    <property type="entry name" value="TransReg_Diox_bact_type"/>
</dbReference>
<feature type="domain" description="HTH cro/C1-type" evidence="2">
    <location>
        <begin position="12"/>
        <end position="66"/>
    </location>
</feature>
<dbReference type="AlphaFoldDB" id="A0A7X2P5H3"/>
<dbReference type="EMBL" id="VUMS01000051">
    <property type="protein sequence ID" value="MST67874.1"/>
    <property type="molecule type" value="Genomic_DNA"/>
</dbReference>
<evidence type="ECO:0000313" key="4">
    <source>
        <dbReference type="Proteomes" id="UP000440513"/>
    </source>
</evidence>
<dbReference type="RefSeq" id="WP_154433184.1">
    <property type="nucleotide sequence ID" value="NZ_VUMS01000051.1"/>
</dbReference>
<dbReference type="PANTHER" id="PTHR46797">
    <property type="entry name" value="HTH-TYPE TRANSCRIPTIONAL REGULATOR"/>
    <property type="match status" value="1"/>
</dbReference>
<keyword evidence="1" id="KW-0238">DNA-binding</keyword>
<comment type="caution">
    <text evidence="3">The sequence shown here is derived from an EMBL/GenBank/DDBJ whole genome shotgun (WGS) entry which is preliminary data.</text>
</comment>
<protein>
    <submittedName>
        <fullName evidence="3">Helix-turn-helix transcriptional regulator</fullName>
    </submittedName>
</protein>
<evidence type="ECO:0000313" key="3">
    <source>
        <dbReference type="EMBL" id="MST67874.1"/>
    </source>
</evidence>
<dbReference type="InterPro" id="IPR001387">
    <property type="entry name" value="Cro/C1-type_HTH"/>
</dbReference>
<evidence type="ECO:0000256" key="1">
    <source>
        <dbReference type="ARBA" id="ARBA00023125"/>
    </source>
</evidence>
<gene>
    <name evidence="3" type="ORF">FYJ57_14470</name>
</gene>